<keyword evidence="2" id="KW-1185">Reference proteome</keyword>
<sequence length="58" mass="7236">MEDHEIDLCFRYMTLTEDELDEKRRMKRSRVLSDMCRSMKRAYRKFDKKKLVYSPVEQ</sequence>
<dbReference type="Proteomes" id="UP000265618">
    <property type="component" value="Unassembled WGS sequence"/>
</dbReference>
<gene>
    <name evidence="1" type="ORF">KIPB_013521</name>
</gene>
<accession>A0A9K3D948</accession>
<comment type="caution">
    <text evidence="1">The sequence shown here is derived from an EMBL/GenBank/DDBJ whole genome shotgun (WGS) entry which is preliminary data.</text>
</comment>
<proteinExistence type="predicted"/>
<dbReference type="EMBL" id="BDIP01006470">
    <property type="protein sequence ID" value="GIQ90650.1"/>
    <property type="molecule type" value="Genomic_DNA"/>
</dbReference>
<reference evidence="1 2" key="1">
    <citation type="journal article" date="2018" name="PLoS ONE">
        <title>The draft genome of Kipferlia bialata reveals reductive genome evolution in fornicate parasites.</title>
        <authorList>
            <person name="Tanifuji G."/>
            <person name="Takabayashi S."/>
            <person name="Kume K."/>
            <person name="Takagi M."/>
            <person name="Nakayama T."/>
            <person name="Kamikawa R."/>
            <person name="Inagaki Y."/>
            <person name="Hashimoto T."/>
        </authorList>
    </citation>
    <scope>NUCLEOTIDE SEQUENCE [LARGE SCALE GENOMIC DNA]</scope>
    <source>
        <strain evidence="1">NY0173</strain>
    </source>
</reference>
<dbReference type="AlphaFoldDB" id="A0A9K3D948"/>
<name>A0A9K3D948_9EUKA</name>
<protein>
    <submittedName>
        <fullName evidence="1">Uncharacterized protein</fullName>
    </submittedName>
</protein>
<organism evidence="1 2">
    <name type="scientific">Kipferlia bialata</name>
    <dbReference type="NCBI Taxonomy" id="797122"/>
    <lineage>
        <taxon>Eukaryota</taxon>
        <taxon>Metamonada</taxon>
        <taxon>Carpediemonas-like organisms</taxon>
        <taxon>Kipferlia</taxon>
    </lineage>
</organism>
<evidence type="ECO:0000313" key="1">
    <source>
        <dbReference type="EMBL" id="GIQ90650.1"/>
    </source>
</evidence>
<feature type="non-terminal residue" evidence="1">
    <location>
        <position position="1"/>
    </location>
</feature>
<evidence type="ECO:0000313" key="2">
    <source>
        <dbReference type="Proteomes" id="UP000265618"/>
    </source>
</evidence>